<keyword evidence="2 5" id="KW-0210">Decarboxylase</keyword>
<feature type="binding site" evidence="5">
    <location>
        <position position="384"/>
    </location>
    <ligand>
        <name>substrate</name>
    </ligand>
</feature>
<feature type="binding site" evidence="5">
    <location>
        <position position="249"/>
    </location>
    <ligand>
        <name>pyridoxal 5'-phosphate</name>
        <dbReference type="ChEBI" id="CHEBI:597326"/>
    </ligand>
</feature>
<protein>
    <recommendedName>
        <fullName evidence="5 6">Diaminopimelate decarboxylase</fullName>
        <shortName evidence="5">DAP decarboxylase</shortName>
        <shortName evidence="5">DAPDC</shortName>
        <ecNumber evidence="5 6">4.1.1.20</ecNumber>
    </recommendedName>
</protein>
<dbReference type="InterPro" id="IPR002986">
    <property type="entry name" value="DAP_deCOOHase_LysA"/>
</dbReference>
<dbReference type="PRINTS" id="PR01179">
    <property type="entry name" value="ODADCRBXLASE"/>
</dbReference>
<dbReference type="SUPFAM" id="SSF51419">
    <property type="entry name" value="PLP-binding barrel"/>
    <property type="match status" value="1"/>
</dbReference>
<dbReference type="RefSeq" id="WP_377357807.1">
    <property type="nucleotide sequence ID" value="NZ_JBHTCM010000009.1"/>
</dbReference>
<name>A0ABW2KVF8_9PROT</name>
<feature type="binding site" evidence="5">
    <location>
        <begin position="284"/>
        <end position="287"/>
    </location>
    <ligand>
        <name>pyridoxal 5'-phosphate</name>
        <dbReference type="ChEBI" id="CHEBI:597326"/>
    </ligand>
</feature>
<comment type="cofactor">
    <cofactor evidence="1 5 7">
        <name>pyridoxal 5'-phosphate</name>
        <dbReference type="ChEBI" id="CHEBI:597326"/>
    </cofactor>
</comment>
<dbReference type="CDD" id="cd06828">
    <property type="entry name" value="PLPDE_III_DapDC"/>
    <property type="match status" value="1"/>
</dbReference>
<dbReference type="Proteomes" id="UP001596456">
    <property type="component" value="Unassembled WGS sequence"/>
</dbReference>
<accession>A0ABW2KVF8</accession>
<dbReference type="InterPro" id="IPR029066">
    <property type="entry name" value="PLP-binding_barrel"/>
</dbReference>
<feature type="domain" description="Orn/DAP/Arg decarboxylase 2 N-terminal" evidence="9">
    <location>
        <begin position="41"/>
        <end position="291"/>
    </location>
</feature>
<feature type="modified residue" description="N6-(pyridoxal phosphate)lysine" evidence="5">
    <location>
        <position position="70"/>
    </location>
</feature>
<feature type="binding site" evidence="5">
    <location>
        <position position="384"/>
    </location>
    <ligand>
        <name>pyridoxal 5'-phosphate</name>
        <dbReference type="ChEBI" id="CHEBI:597326"/>
    </ligand>
</feature>
<reference evidence="11" key="1">
    <citation type="journal article" date="2019" name="Int. J. Syst. Evol. Microbiol.">
        <title>The Global Catalogue of Microorganisms (GCM) 10K type strain sequencing project: providing services to taxonomists for standard genome sequencing and annotation.</title>
        <authorList>
            <consortium name="The Broad Institute Genomics Platform"/>
            <consortium name="The Broad Institute Genome Sequencing Center for Infectious Disease"/>
            <person name="Wu L."/>
            <person name="Ma J."/>
        </authorList>
    </citation>
    <scope>NUCLEOTIDE SEQUENCE [LARGE SCALE GENOMIC DNA]</scope>
    <source>
        <strain evidence="11">CGMCC 1.16275</strain>
    </source>
</reference>
<comment type="function">
    <text evidence="5">Specifically catalyzes the decarboxylation of meso-diaminopimelate (meso-DAP) to L-lysine.</text>
</comment>
<evidence type="ECO:0000256" key="1">
    <source>
        <dbReference type="ARBA" id="ARBA00001933"/>
    </source>
</evidence>
<dbReference type="GO" id="GO:0008836">
    <property type="term" value="F:diaminopimelate decarboxylase activity"/>
    <property type="evidence" value="ECO:0007669"/>
    <property type="project" value="UniProtKB-EC"/>
</dbReference>
<dbReference type="PROSITE" id="PS00878">
    <property type="entry name" value="ODR_DC_2_1"/>
    <property type="match status" value="1"/>
</dbReference>
<dbReference type="Gene3D" id="2.40.37.10">
    <property type="entry name" value="Lyase, Ornithine Decarboxylase, Chain A, domain 1"/>
    <property type="match status" value="1"/>
</dbReference>
<evidence type="ECO:0000256" key="2">
    <source>
        <dbReference type="ARBA" id="ARBA00022793"/>
    </source>
</evidence>
<evidence type="ECO:0000256" key="3">
    <source>
        <dbReference type="ARBA" id="ARBA00022898"/>
    </source>
</evidence>
<comment type="catalytic activity">
    <reaction evidence="5 7">
        <text>meso-2,6-diaminopimelate + H(+) = L-lysine + CO2</text>
        <dbReference type="Rhea" id="RHEA:15101"/>
        <dbReference type="ChEBI" id="CHEBI:15378"/>
        <dbReference type="ChEBI" id="CHEBI:16526"/>
        <dbReference type="ChEBI" id="CHEBI:32551"/>
        <dbReference type="ChEBI" id="CHEBI:57791"/>
        <dbReference type="EC" id="4.1.1.20"/>
    </reaction>
</comment>
<evidence type="ECO:0000313" key="11">
    <source>
        <dbReference type="Proteomes" id="UP001596456"/>
    </source>
</evidence>
<evidence type="ECO:0000256" key="4">
    <source>
        <dbReference type="ARBA" id="ARBA00023239"/>
    </source>
</evidence>
<dbReference type="PANTHER" id="PTHR43727">
    <property type="entry name" value="DIAMINOPIMELATE DECARBOXYLASE"/>
    <property type="match status" value="1"/>
</dbReference>
<dbReference type="SUPFAM" id="SSF50621">
    <property type="entry name" value="Alanine racemase C-terminal domain-like"/>
    <property type="match status" value="1"/>
</dbReference>
<feature type="binding site" evidence="5">
    <location>
        <position position="323"/>
    </location>
    <ligand>
        <name>substrate</name>
    </ligand>
</feature>
<evidence type="ECO:0000259" key="8">
    <source>
        <dbReference type="Pfam" id="PF00278"/>
    </source>
</evidence>
<evidence type="ECO:0000256" key="7">
    <source>
        <dbReference type="RuleBase" id="RU003738"/>
    </source>
</evidence>
<dbReference type="PANTHER" id="PTHR43727:SF2">
    <property type="entry name" value="GROUP IV DECARBOXYLASE"/>
    <property type="match status" value="1"/>
</dbReference>
<dbReference type="EC" id="4.1.1.20" evidence="5 6"/>
<proteinExistence type="inferred from homology"/>
<dbReference type="HAMAP" id="MF_02120">
    <property type="entry name" value="LysA"/>
    <property type="match status" value="1"/>
</dbReference>
<feature type="domain" description="Orn/DAP/Arg decarboxylase 2 C-terminal" evidence="8">
    <location>
        <begin position="35"/>
        <end position="382"/>
    </location>
</feature>
<dbReference type="InterPro" id="IPR000183">
    <property type="entry name" value="Orn/DAP/Arg_de-COase"/>
</dbReference>
<feature type="binding site" evidence="5">
    <location>
        <position position="327"/>
    </location>
    <ligand>
        <name>substrate</name>
    </ligand>
</feature>
<dbReference type="Pfam" id="PF02784">
    <property type="entry name" value="Orn_Arg_deC_N"/>
    <property type="match status" value="1"/>
</dbReference>
<gene>
    <name evidence="5 10" type="primary">lysA</name>
    <name evidence="10" type="ORF">ACFQPS_07500</name>
</gene>
<comment type="caution">
    <text evidence="10">The sequence shown here is derived from an EMBL/GenBank/DDBJ whole genome shotgun (WGS) entry which is preliminary data.</text>
</comment>
<keyword evidence="5 7" id="KW-0457">Lysine biosynthesis</keyword>
<keyword evidence="11" id="KW-1185">Reference proteome</keyword>
<evidence type="ECO:0000259" key="9">
    <source>
        <dbReference type="Pfam" id="PF02784"/>
    </source>
</evidence>
<comment type="subunit">
    <text evidence="5">Homodimer.</text>
</comment>
<evidence type="ECO:0000256" key="5">
    <source>
        <dbReference type="HAMAP-Rule" id="MF_02120"/>
    </source>
</evidence>
<dbReference type="InterPro" id="IPR022644">
    <property type="entry name" value="De-COase2_N"/>
</dbReference>
<dbReference type="Gene3D" id="3.20.20.10">
    <property type="entry name" value="Alanine racemase"/>
    <property type="match status" value="1"/>
</dbReference>
<dbReference type="PRINTS" id="PR01181">
    <property type="entry name" value="DAPDCRBXLASE"/>
</dbReference>
<dbReference type="InterPro" id="IPR022653">
    <property type="entry name" value="De-COase2_pyr-phos_BS"/>
</dbReference>
<dbReference type="NCBIfam" id="TIGR01048">
    <property type="entry name" value="lysA"/>
    <property type="match status" value="1"/>
</dbReference>
<feature type="binding site" evidence="5">
    <location>
        <position position="356"/>
    </location>
    <ligand>
        <name>substrate</name>
    </ligand>
</feature>
<dbReference type="EMBL" id="JBHTCM010000009">
    <property type="protein sequence ID" value="MFC7333004.1"/>
    <property type="molecule type" value="Genomic_DNA"/>
</dbReference>
<comment type="similarity">
    <text evidence="5">Belongs to the Orn/Lys/Arg decarboxylase class-II family. LysA subfamily.</text>
</comment>
<organism evidence="10 11">
    <name type="scientific">Rhodocista pekingensis</name>
    <dbReference type="NCBI Taxonomy" id="201185"/>
    <lineage>
        <taxon>Bacteria</taxon>
        <taxon>Pseudomonadati</taxon>
        <taxon>Pseudomonadota</taxon>
        <taxon>Alphaproteobacteria</taxon>
        <taxon>Rhodospirillales</taxon>
        <taxon>Azospirillaceae</taxon>
        <taxon>Rhodocista</taxon>
    </lineage>
</organism>
<evidence type="ECO:0000256" key="6">
    <source>
        <dbReference type="NCBIfam" id="TIGR01048"/>
    </source>
</evidence>
<dbReference type="Pfam" id="PF00278">
    <property type="entry name" value="Orn_DAP_Arg_deC"/>
    <property type="match status" value="1"/>
</dbReference>
<dbReference type="InterPro" id="IPR009006">
    <property type="entry name" value="Ala_racemase/Decarboxylase_C"/>
</dbReference>
<keyword evidence="3 5" id="KW-0663">Pyridoxal phosphate</keyword>
<sequence length="436" mass="45667">MAKVPSPGFAYRDGELHVEDVPLSAIAAEAGTPAYVYSTAELRANWRAYADAFDLDGPGGRDVAVCYALKANSNLAVIRTLAALGAGADVVSVGEMQRALVAGIPADRIVFSGVGKTRDELAAALKAGIHQINVESLPELDLLSAVASGLGLVAPVALRVNPDVDAETHGKITTGRKEDKFGIDWSQAGAAFARAAALPGLRPLGVAIHIGSQLLKTSPFALAFAKVAELVTDLRAQGIGIERIDLGGGVGVPYREEDIGPDHRAYAQVVRETVGPLGCHITLEPGRSLVASAGVLLSRVVHVKEGLHRRFLVLDAAMNDLIRPSLYDAWHTILPVKQPARGAPLSAMDVVGPVCESGDTFAKGRRLPPMQAGDLVAILTAGAYGAVMASTYNSRPLAPEVLVAGGERAVVRRRPTLEELLAMESVPAWLPPPGSR</sequence>
<keyword evidence="5" id="KW-0028">Amino-acid biosynthesis</keyword>
<evidence type="ECO:0000313" key="10">
    <source>
        <dbReference type="EMBL" id="MFC7333004.1"/>
    </source>
</evidence>
<feature type="binding site" evidence="5">
    <location>
        <position position="287"/>
    </location>
    <ligand>
        <name>substrate</name>
    </ligand>
</feature>
<comment type="pathway">
    <text evidence="5 7">Amino-acid biosynthesis; L-lysine biosynthesis via DAP pathway; L-lysine from DL-2,6-diaminopimelate: step 1/1.</text>
</comment>
<keyword evidence="4 5" id="KW-0456">Lyase</keyword>
<dbReference type="InterPro" id="IPR022643">
    <property type="entry name" value="De-COase2_C"/>
</dbReference>